<dbReference type="VEuPathDB" id="FungiDB:ASPFODRAFT_204712"/>
<reference evidence="1" key="3">
    <citation type="submission" date="2021-01" db="EMBL/GenBank/DDBJ databases">
        <authorList>
            <consortium name="Aspergillus luchuensis mut. kawachii IFO 4304 genome sequencing consortium"/>
            <person name="Kazuki M."/>
            <person name="Futagami T."/>
        </authorList>
    </citation>
    <scope>NUCLEOTIDE SEQUENCE</scope>
    <source>
        <strain evidence="1">IFO 4308</strain>
    </source>
</reference>
<organism evidence="2 3">
    <name type="scientific">Aspergillus kawachii</name>
    <name type="common">White koji mold</name>
    <name type="synonym">Aspergillus awamori var. kawachi</name>
    <dbReference type="NCBI Taxonomy" id="1069201"/>
    <lineage>
        <taxon>Eukaryota</taxon>
        <taxon>Fungi</taxon>
        <taxon>Dikarya</taxon>
        <taxon>Ascomycota</taxon>
        <taxon>Pezizomycotina</taxon>
        <taxon>Eurotiomycetes</taxon>
        <taxon>Eurotiomycetidae</taxon>
        <taxon>Eurotiales</taxon>
        <taxon>Aspergillaceae</taxon>
        <taxon>Aspergillus</taxon>
        <taxon>Aspergillus subgen. Circumdati</taxon>
    </lineage>
</organism>
<evidence type="ECO:0000313" key="2">
    <source>
        <dbReference type="EMBL" id="GAT23245.1"/>
    </source>
</evidence>
<dbReference type="GeneID" id="64954684"/>
<dbReference type="AlphaFoldDB" id="A0A146FBE7"/>
<dbReference type="RefSeq" id="XP_041537125.1">
    <property type="nucleotide sequence ID" value="XM_041686824.1"/>
</dbReference>
<dbReference type="Proteomes" id="UP000661280">
    <property type="component" value="Chromosome 1"/>
</dbReference>
<sequence length="80" mass="8753">MLGNVIPRDLWKTCFRKAISGGHDEVFQLLMNKAPDVLSKTDYCEALLKASYVGSEGVIDVLASKVQLIPNSQAVMDEAL</sequence>
<dbReference type="EMBL" id="AP024425">
    <property type="protein sequence ID" value="BCR93359.1"/>
    <property type="molecule type" value="Genomic_DNA"/>
</dbReference>
<reference evidence="1" key="4">
    <citation type="submission" date="2021-02" db="EMBL/GenBank/DDBJ databases">
        <title>Aspergillus luchuensis mut. kawachii IFO 4304 genome sequence.</title>
        <authorList>
            <person name="Mori K."/>
            <person name="Kadooka C."/>
            <person name="Goto M."/>
            <person name="Futagami T."/>
        </authorList>
    </citation>
    <scope>NUCLEOTIDE SEQUENCE</scope>
    <source>
        <strain evidence="1">IFO 4308</strain>
    </source>
</reference>
<keyword evidence="4" id="KW-1185">Reference proteome</keyword>
<gene>
    <name evidence="1" type="ORF">AKAW2_10405S</name>
    <name evidence="2" type="ORF">RIB2604_01703830</name>
</gene>
<evidence type="ECO:0000313" key="4">
    <source>
        <dbReference type="Proteomes" id="UP000661280"/>
    </source>
</evidence>
<dbReference type="EMBL" id="BCWF01000017">
    <property type="protein sequence ID" value="GAT23245.1"/>
    <property type="molecule type" value="Genomic_DNA"/>
</dbReference>
<accession>A0A146FBE7</accession>
<name>A0A146FBE7_ASPKA</name>
<proteinExistence type="predicted"/>
<dbReference type="KEGG" id="aluc:AKAW2_10405S"/>
<evidence type="ECO:0000313" key="1">
    <source>
        <dbReference type="EMBL" id="BCR93359.1"/>
    </source>
</evidence>
<dbReference type="Proteomes" id="UP000075230">
    <property type="component" value="Unassembled WGS sequence"/>
</dbReference>
<dbReference type="OrthoDB" id="4772757at2759"/>
<evidence type="ECO:0000313" key="3">
    <source>
        <dbReference type="Proteomes" id="UP000075230"/>
    </source>
</evidence>
<protein>
    <submittedName>
        <fullName evidence="2">Uncharacterized protein</fullName>
    </submittedName>
</protein>
<reference evidence="3" key="2">
    <citation type="submission" date="2016-02" db="EMBL/GenBank/DDBJ databases">
        <title>Genome sequencing of Aspergillus luchuensis NBRC 4314.</title>
        <authorList>
            <person name="Yamada O."/>
        </authorList>
    </citation>
    <scope>NUCLEOTIDE SEQUENCE [LARGE SCALE GENOMIC DNA]</scope>
    <source>
        <strain evidence="3">RIB 2604</strain>
    </source>
</reference>
<reference evidence="2 3" key="1">
    <citation type="journal article" date="2016" name="DNA Res.">
        <title>Genome sequence of Aspergillus luchuensis NBRC 4314.</title>
        <authorList>
            <person name="Yamada O."/>
            <person name="Machida M."/>
            <person name="Hosoyama A."/>
            <person name="Goto M."/>
            <person name="Takahashi T."/>
            <person name="Futagami T."/>
            <person name="Yamagata Y."/>
            <person name="Takeuchi M."/>
            <person name="Kobayashi T."/>
            <person name="Koike H."/>
            <person name="Abe K."/>
            <person name="Asai K."/>
            <person name="Arita M."/>
            <person name="Fujita N."/>
            <person name="Fukuda K."/>
            <person name="Higa K."/>
            <person name="Horikawa H."/>
            <person name="Ishikawa T."/>
            <person name="Jinno K."/>
            <person name="Kato Y."/>
            <person name="Kirimura K."/>
            <person name="Mizutani O."/>
            <person name="Nakasone K."/>
            <person name="Sano M."/>
            <person name="Shiraishi Y."/>
            <person name="Tsukahara M."/>
            <person name="Gomi K."/>
        </authorList>
    </citation>
    <scope>NUCLEOTIDE SEQUENCE [LARGE SCALE GENOMIC DNA]</scope>
    <source>
        <strain evidence="2 3">RIB 2604</strain>
    </source>
</reference>